<feature type="non-terminal residue" evidence="1">
    <location>
        <position position="1"/>
    </location>
</feature>
<gene>
    <name evidence="1" type="ORF">S06H3_02369</name>
</gene>
<proteinExistence type="predicted"/>
<organism evidence="1">
    <name type="scientific">marine sediment metagenome</name>
    <dbReference type="NCBI Taxonomy" id="412755"/>
    <lineage>
        <taxon>unclassified sequences</taxon>
        <taxon>metagenomes</taxon>
        <taxon>ecological metagenomes</taxon>
    </lineage>
</organism>
<evidence type="ECO:0008006" key="2">
    <source>
        <dbReference type="Google" id="ProtNLM"/>
    </source>
</evidence>
<dbReference type="EMBL" id="BARV01000687">
    <property type="protein sequence ID" value="GAI01316.1"/>
    <property type="molecule type" value="Genomic_DNA"/>
</dbReference>
<protein>
    <recommendedName>
        <fullName evidence="2">RecF/RecN/SMC N-terminal domain-containing protein</fullName>
    </recommendedName>
</protein>
<dbReference type="PANTHER" id="PTHR41259:SF1">
    <property type="entry name" value="DOUBLE-STRAND BREAK REPAIR RAD50 ATPASE, PUTATIVE-RELATED"/>
    <property type="match status" value="1"/>
</dbReference>
<reference evidence="1" key="1">
    <citation type="journal article" date="2014" name="Front. Microbiol.">
        <title>High frequency of phylogenetically diverse reductive dehalogenase-homologous genes in deep subseafloor sedimentary metagenomes.</title>
        <authorList>
            <person name="Kawai M."/>
            <person name="Futagami T."/>
            <person name="Toyoda A."/>
            <person name="Takaki Y."/>
            <person name="Nishi S."/>
            <person name="Hori S."/>
            <person name="Arai W."/>
            <person name="Tsubouchi T."/>
            <person name="Morono Y."/>
            <person name="Uchiyama I."/>
            <person name="Ito T."/>
            <person name="Fujiyama A."/>
            <person name="Inagaki F."/>
            <person name="Takami H."/>
        </authorList>
    </citation>
    <scope>NUCLEOTIDE SEQUENCE</scope>
    <source>
        <strain evidence="1">Expedition CK06-06</strain>
    </source>
</reference>
<dbReference type="InterPro" id="IPR027417">
    <property type="entry name" value="P-loop_NTPase"/>
</dbReference>
<sequence length="76" mass="8535">ATIEWRLDNHESIPFIADDILVNFDDDRSEATLKALANLANKNQVVLFTHHKAVVSLGKNLRQDNNVVIHDLTKAS</sequence>
<evidence type="ECO:0000313" key="1">
    <source>
        <dbReference type="EMBL" id="GAI01316.1"/>
    </source>
</evidence>
<comment type="caution">
    <text evidence="1">The sequence shown here is derived from an EMBL/GenBank/DDBJ whole genome shotgun (WGS) entry which is preliminary data.</text>
</comment>
<dbReference type="AlphaFoldDB" id="X1L5Z5"/>
<name>X1L5Z5_9ZZZZ</name>
<dbReference type="PANTHER" id="PTHR41259">
    <property type="entry name" value="DOUBLE-STRAND BREAK REPAIR RAD50 ATPASE, PUTATIVE-RELATED"/>
    <property type="match status" value="1"/>
</dbReference>
<dbReference type="Gene3D" id="3.40.50.300">
    <property type="entry name" value="P-loop containing nucleotide triphosphate hydrolases"/>
    <property type="match status" value="1"/>
</dbReference>
<accession>X1L5Z5</accession>